<feature type="transmembrane region" description="Helical" evidence="1">
    <location>
        <begin position="29"/>
        <end position="60"/>
    </location>
</feature>
<dbReference type="GO" id="GO:0003824">
    <property type="term" value="F:catalytic activity"/>
    <property type="evidence" value="ECO:0007669"/>
    <property type="project" value="InterPro"/>
</dbReference>
<dbReference type="KEGG" id="sphi:TS85_22030"/>
<dbReference type="Pfam" id="PF03372">
    <property type="entry name" value="Exo_endo_phos"/>
    <property type="match status" value="1"/>
</dbReference>
<dbReference type="SUPFAM" id="SSF56219">
    <property type="entry name" value="DNase I-like"/>
    <property type="match status" value="1"/>
</dbReference>
<dbReference type="InterPro" id="IPR005135">
    <property type="entry name" value="Endo/exonuclease/phosphatase"/>
</dbReference>
<keyword evidence="4" id="KW-1185">Reference proteome</keyword>
<protein>
    <recommendedName>
        <fullName evidence="2">Endonuclease/exonuclease/phosphatase domain-containing protein</fullName>
    </recommendedName>
</protein>
<dbReference type="EMBL" id="CP010836">
    <property type="protein sequence ID" value="AJP73901.1"/>
    <property type="molecule type" value="Genomic_DNA"/>
</dbReference>
<name>A0A7U4JBR2_9SPHN</name>
<sequence length="304" mass="32363">MILAWYLAFTAFGDRPPYLGYVNAFGFWLGLGALLAGVALAIARAWLAAAGAVALALVVLSHGGVALHRGRDAPPASGTARVRLVTASLRSLNDDMEDAARMLLSFRPDIIAVQEADPGPLLAALDRRSGGRWQMARLRNEAVLCRCPVEGAAGDAKVLRATARLASGPLTIWSVHAPKSYGRPLELLRFSDALRADMLAHQPGIVAGDLNATPWNDGYRALADSYSDAWLKAGSGPGFTFPSRARRAGWLFPYLRLDYVLASPTLDPVRASTGVASHGADHLPLVVEFAVPHHAATEAAMLSR</sequence>
<dbReference type="Proteomes" id="UP000032300">
    <property type="component" value="Chromosome"/>
</dbReference>
<keyword evidence="1" id="KW-1133">Transmembrane helix</keyword>
<evidence type="ECO:0000256" key="1">
    <source>
        <dbReference type="SAM" id="Phobius"/>
    </source>
</evidence>
<evidence type="ECO:0000313" key="4">
    <source>
        <dbReference type="Proteomes" id="UP000032300"/>
    </source>
</evidence>
<evidence type="ECO:0000259" key="2">
    <source>
        <dbReference type="Pfam" id="PF03372"/>
    </source>
</evidence>
<gene>
    <name evidence="3" type="ORF">TS85_22030</name>
</gene>
<keyword evidence="1" id="KW-0472">Membrane</keyword>
<evidence type="ECO:0000313" key="3">
    <source>
        <dbReference type="EMBL" id="AJP73901.1"/>
    </source>
</evidence>
<dbReference type="AlphaFoldDB" id="A0A7U4JBR2"/>
<proteinExistence type="predicted"/>
<feature type="domain" description="Endonuclease/exonuclease/phosphatase" evidence="2">
    <location>
        <begin position="89"/>
        <end position="282"/>
    </location>
</feature>
<reference evidence="3 4" key="2">
    <citation type="submission" date="2015-02" db="EMBL/GenBank/DDBJ databases">
        <title>The complete genome of Sphingomonas hengshuiensis sp. WHSC-8 isolated from soil of Hengshui Lake.</title>
        <authorList>
            <person name="Wei S."/>
            <person name="Guo J."/>
            <person name="Su C."/>
            <person name="Wu R."/>
            <person name="Zhang Z."/>
            <person name="Liang K."/>
            <person name="Li H."/>
            <person name="Wang T."/>
            <person name="Liu H."/>
            <person name="Zhang C."/>
            <person name="Li Z."/>
            <person name="Wang Q."/>
            <person name="Meng J."/>
        </authorList>
    </citation>
    <scope>NUCLEOTIDE SEQUENCE [LARGE SCALE GENOMIC DNA]</scope>
    <source>
        <strain evidence="3 4">WHSC-8</strain>
    </source>
</reference>
<reference evidence="3 4" key="1">
    <citation type="journal article" date="2015" name="Int. J. Syst. Evol. Microbiol.">
        <title>Sphingomonas hengshuiensis sp. nov., isolated from lake wetland.</title>
        <authorList>
            <person name="Wei S."/>
            <person name="Wang T."/>
            <person name="Liu H."/>
            <person name="Zhang C."/>
            <person name="Guo J."/>
            <person name="Wang Q."/>
            <person name="Liang K."/>
            <person name="Zhang Z."/>
        </authorList>
    </citation>
    <scope>NUCLEOTIDE SEQUENCE [LARGE SCALE GENOMIC DNA]</scope>
    <source>
        <strain evidence="3 4">WHSC-8</strain>
    </source>
</reference>
<dbReference type="Gene3D" id="3.60.10.10">
    <property type="entry name" value="Endonuclease/exonuclease/phosphatase"/>
    <property type="match status" value="1"/>
</dbReference>
<accession>A0A7U4JBR2</accession>
<organism evidence="3 4">
    <name type="scientific">Sphingomonas hengshuiensis</name>
    <dbReference type="NCBI Taxonomy" id="1609977"/>
    <lineage>
        <taxon>Bacteria</taxon>
        <taxon>Pseudomonadati</taxon>
        <taxon>Pseudomonadota</taxon>
        <taxon>Alphaproteobacteria</taxon>
        <taxon>Sphingomonadales</taxon>
        <taxon>Sphingomonadaceae</taxon>
        <taxon>Sphingomonas</taxon>
    </lineage>
</organism>
<keyword evidence="1" id="KW-0812">Transmembrane</keyword>
<dbReference type="InterPro" id="IPR036691">
    <property type="entry name" value="Endo/exonu/phosph_ase_sf"/>
</dbReference>